<dbReference type="GO" id="GO:0071897">
    <property type="term" value="P:DNA biosynthetic process"/>
    <property type="evidence" value="ECO:0007669"/>
    <property type="project" value="UniProtKB-ARBA"/>
</dbReference>
<sequence>FKKGDKSNMTNYRPISVLSCINKIFEKLLHKRLYTYINKLNLFYEFQFGFREGYSTTMALTEITDGIKKSLDEKNYVLGIFIDLTKAFDTVDHSILLDKLNHYGIKGKANDLFRSYLTNRKQFTQINGVKSPQQSINCGVPQGSVLG</sequence>
<feature type="domain" description="Reverse transcriptase" evidence="1">
    <location>
        <begin position="1"/>
        <end position="147"/>
    </location>
</feature>
<dbReference type="PANTHER" id="PTHR33332">
    <property type="entry name" value="REVERSE TRANSCRIPTASE DOMAIN-CONTAINING PROTEIN"/>
    <property type="match status" value="1"/>
</dbReference>
<evidence type="ECO:0000313" key="3">
    <source>
        <dbReference type="Proteomes" id="UP001497623"/>
    </source>
</evidence>
<keyword evidence="3" id="KW-1185">Reference proteome</keyword>
<accession>A0AAV2Q865</accession>
<dbReference type="SUPFAM" id="SSF56672">
    <property type="entry name" value="DNA/RNA polymerases"/>
    <property type="match status" value="1"/>
</dbReference>
<dbReference type="CDD" id="cd01650">
    <property type="entry name" value="RT_nLTR_like"/>
    <property type="match status" value="1"/>
</dbReference>
<dbReference type="Proteomes" id="UP001497623">
    <property type="component" value="Unassembled WGS sequence"/>
</dbReference>
<organism evidence="2 3">
    <name type="scientific">Meganyctiphanes norvegica</name>
    <name type="common">Northern krill</name>
    <name type="synonym">Thysanopoda norvegica</name>
    <dbReference type="NCBI Taxonomy" id="48144"/>
    <lineage>
        <taxon>Eukaryota</taxon>
        <taxon>Metazoa</taxon>
        <taxon>Ecdysozoa</taxon>
        <taxon>Arthropoda</taxon>
        <taxon>Crustacea</taxon>
        <taxon>Multicrustacea</taxon>
        <taxon>Malacostraca</taxon>
        <taxon>Eumalacostraca</taxon>
        <taxon>Eucarida</taxon>
        <taxon>Euphausiacea</taxon>
        <taxon>Euphausiidae</taxon>
        <taxon>Meganyctiphanes</taxon>
    </lineage>
</organism>
<dbReference type="InterPro" id="IPR000477">
    <property type="entry name" value="RT_dom"/>
</dbReference>
<gene>
    <name evidence="2" type="ORF">MNOR_LOCUS8175</name>
</gene>
<feature type="non-terminal residue" evidence="2">
    <location>
        <position position="147"/>
    </location>
</feature>
<dbReference type="EMBL" id="CAXKWB010003737">
    <property type="protein sequence ID" value="CAL4070075.1"/>
    <property type="molecule type" value="Genomic_DNA"/>
</dbReference>
<proteinExistence type="predicted"/>
<comment type="caution">
    <text evidence="2">The sequence shown here is derived from an EMBL/GenBank/DDBJ whole genome shotgun (WGS) entry which is preliminary data.</text>
</comment>
<evidence type="ECO:0000259" key="1">
    <source>
        <dbReference type="PROSITE" id="PS50878"/>
    </source>
</evidence>
<dbReference type="InterPro" id="IPR043502">
    <property type="entry name" value="DNA/RNA_pol_sf"/>
</dbReference>
<protein>
    <recommendedName>
        <fullName evidence="1">Reverse transcriptase domain-containing protein</fullName>
    </recommendedName>
</protein>
<evidence type="ECO:0000313" key="2">
    <source>
        <dbReference type="EMBL" id="CAL4070075.1"/>
    </source>
</evidence>
<name>A0AAV2Q865_MEGNR</name>
<feature type="non-terminal residue" evidence="2">
    <location>
        <position position="1"/>
    </location>
</feature>
<reference evidence="2 3" key="1">
    <citation type="submission" date="2024-05" db="EMBL/GenBank/DDBJ databases">
        <authorList>
            <person name="Wallberg A."/>
        </authorList>
    </citation>
    <scope>NUCLEOTIDE SEQUENCE [LARGE SCALE GENOMIC DNA]</scope>
</reference>
<dbReference type="AlphaFoldDB" id="A0AAV2Q865"/>
<dbReference type="PROSITE" id="PS50878">
    <property type="entry name" value="RT_POL"/>
    <property type="match status" value="1"/>
</dbReference>
<dbReference type="Pfam" id="PF00078">
    <property type="entry name" value="RVT_1"/>
    <property type="match status" value="1"/>
</dbReference>